<evidence type="ECO:0000313" key="1">
    <source>
        <dbReference type="EMBL" id="KRK15757.1"/>
    </source>
</evidence>
<accession>A0A0R1F1N0</accession>
<comment type="caution">
    <text evidence="1">The sequence shown here is derived from an EMBL/GenBank/DDBJ whole genome shotgun (WGS) entry which is preliminary data.</text>
</comment>
<dbReference type="PATRIC" id="fig|913848.6.peg.1602"/>
<name>A0A0R1F1N0_9LACO</name>
<protein>
    <submittedName>
        <fullName evidence="1">Uncharacterized protein</fullName>
    </submittedName>
</protein>
<proteinExistence type="predicted"/>
<reference evidence="1 2" key="1">
    <citation type="journal article" date="2015" name="Genome Announc.">
        <title>Expanding the biotechnology potential of lactobacilli through comparative genomics of 213 strains and associated genera.</title>
        <authorList>
            <person name="Sun Z."/>
            <person name="Harris H.M."/>
            <person name="McCann A."/>
            <person name="Guo C."/>
            <person name="Argimon S."/>
            <person name="Zhang W."/>
            <person name="Yang X."/>
            <person name="Jeffery I.B."/>
            <person name="Cooney J.C."/>
            <person name="Kagawa T.F."/>
            <person name="Liu W."/>
            <person name="Song Y."/>
            <person name="Salvetti E."/>
            <person name="Wrobel A."/>
            <person name="Rasinkangas P."/>
            <person name="Parkhill J."/>
            <person name="Rea M.C."/>
            <person name="O'Sullivan O."/>
            <person name="Ritari J."/>
            <person name="Douillard F.P."/>
            <person name="Paul Ross R."/>
            <person name="Yang R."/>
            <person name="Briner A.E."/>
            <person name="Felis G.E."/>
            <person name="de Vos W.M."/>
            <person name="Barrangou R."/>
            <person name="Klaenhammer T.R."/>
            <person name="Caufield P.W."/>
            <person name="Cui Y."/>
            <person name="Zhang H."/>
            <person name="O'Toole P.W."/>
        </authorList>
    </citation>
    <scope>NUCLEOTIDE SEQUENCE [LARGE SCALE GENOMIC DNA]</scope>
    <source>
        <strain evidence="1 2">DSM 20001</strain>
    </source>
</reference>
<organism evidence="1 2">
    <name type="scientific">Loigolactobacillus coryniformis subsp. coryniformis KCTC 3167 = DSM 20001</name>
    <dbReference type="NCBI Taxonomy" id="913848"/>
    <lineage>
        <taxon>Bacteria</taxon>
        <taxon>Bacillati</taxon>
        <taxon>Bacillota</taxon>
        <taxon>Bacilli</taxon>
        <taxon>Lactobacillales</taxon>
        <taxon>Lactobacillaceae</taxon>
        <taxon>Loigolactobacillus</taxon>
    </lineage>
</organism>
<sequence>MKGGDHMSRESMIKYAQAARPDVALVVLKNMSDRALAGLVEIEQHRVEHEISEELVENF</sequence>
<dbReference type="EMBL" id="AZCN01000042">
    <property type="protein sequence ID" value="KRK15757.1"/>
    <property type="molecule type" value="Genomic_DNA"/>
</dbReference>
<evidence type="ECO:0000313" key="2">
    <source>
        <dbReference type="Proteomes" id="UP000051181"/>
    </source>
</evidence>
<dbReference type="AlphaFoldDB" id="A0A0R1F1N0"/>
<gene>
    <name evidence="1" type="ORF">FD22_GL001564</name>
</gene>
<dbReference type="Proteomes" id="UP000051181">
    <property type="component" value="Unassembled WGS sequence"/>
</dbReference>